<organism evidence="1 2">
    <name type="scientific">Rhabditophanes sp. KR3021</name>
    <dbReference type="NCBI Taxonomy" id="114890"/>
    <lineage>
        <taxon>Eukaryota</taxon>
        <taxon>Metazoa</taxon>
        <taxon>Ecdysozoa</taxon>
        <taxon>Nematoda</taxon>
        <taxon>Chromadorea</taxon>
        <taxon>Rhabditida</taxon>
        <taxon>Tylenchina</taxon>
        <taxon>Panagrolaimomorpha</taxon>
        <taxon>Strongyloidoidea</taxon>
        <taxon>Alloionematidae</taxon>
        <taxon>Rhabditophanes</taxon>
    </lineage>
</organism>
<dbReference type="Proteomes" id="UP000095286">
    <property type="component" value="Unplaced"/>
</dbReference>
<accession>A0AC35U1K8</accession>
<name>A0AC35U1K8_9BILA</name>
<proteinExistence type="predicted"/>
<evidence type="ECO:0000313" key="2">
    <source>
        <dbReference type="WBParaSite" id="RSKR_0000640900.1"/>
    </source>
</evidence>
<protein>
    <submittedName>
        <fullName evidence="2">RNA polymerase-associated protein LEO1</fullName>
    </submittedName>
</protein>
<dbReference type="WBParaSite" id="RSKR_0000640900.1">
    <property type="protein sequence ID" value="RSKR_0000640900.1"/>
    <property type="gene ID" value="RSKR_0000640900"/>
</dbReference>
<evidence type="ECO:0000313" key="1">
    <source>
        <dbReference type="Proteomes" id="UP000095286"/>
    </source>
</evidence>
<reference evidence="2" key="1">
    <citation type="submission" date="2025-08" db="UniProtKB">
        <authorList>
            <consortium name="WormBaseParasite"/>
        </authorList>
    </citation>
    <scope>IDENTIFICATION</scope>
    <source>
        <strain evidence="2">KR3021</strain>
    </source>
</reference>
<sequence length="418" mass="47185">MSSTSDSSSDGSEVVSNAPAPLHSARESSESDSDSQMPYKAPSGSSSDESSSDDGPSTYNPAAQVPILPSTSTGGIDDDVFSTQDDGPDTPKQEIVDKVEVKVETSSDSSDDSEDEMAPRVEKQPYTGPTLHVDDSDDSKSEDDFEGKQVTEDIEIYRPYIGLQQTPLSHVKLPNFIKIEHKPFKRDKIEFEEDTKFDARAGHKILVENTIRWRHAGGNDETESNTKIVKWSDGSRSLRIGEKFFDITSGQASQLEHCFIRIGKGLHGQANFKDKLHFRSLERDIPVIIGKKAIQGKHVMILQESDISQNPEMEKANIRKVEEDRLRLVQKRENQQRRHRDRPRHSGINRNFIEKDGESLNAIKNRFKDNQRYSTSESSSEEDHKVSKVQIDSDDSEDDVPRKKKEIRKKKVIIDEED</sequence>